<name>A0A1F8EBL4_9BACT</name>
<sequence>MPTYAQNQEEVSQLTTRILCDTLPLKPIDACYVVGETTDNQDSSINGAVDCYSCDRSRAIIICTGHTRNGYSGAEYIRANLKEKGYSGPIFNSNLSEDVFNTYTELKALINFAKDKGLESVGIVAPEFHLVRAFVTAVSCAIKFYPKLKLYAQRGSPLPWQNVVRHSQGKVAGTRLELLATEWTRLGVYSQKGDMLLPKEILSYLTNRDK</sequence>
<dbReference type="AlphaFoldDB" id="A0A1F8EBL4"/>
<gene>
    <name evidence="1" type="ORF">A2735_00540</name>
</gene>
<dbReference type="Proteomes" id="UP000178520">
    <property type="component" value="Unassembled WGS sequence"/>
</dbReference>
<dbReference type="EMBL" id="MGJA01000003">
    <property type="protein sequence ID" value="OGM98182.1"/>
    <property type="molecule type" value="Genomic_DNA"/>
</dbReference>
<evidence type="ECO:0000313" key="2">
    <source>
        <dbReference type="Proteomes" id="UP000178520"/>
    </source>
</evidence>
<evidence type="ECO:0000313" key="1">
    <source>
        <dbReference type="EMBL" id="OGM98182.1"/>
    </source>
</evidence>
<accession>A0A1F8EBL4</accession>
<comment type="caution">
    <text evidence="1">The sequence shown here is derived from an EMBL/GenBank/DDBJ whole genome shotgun (WGS) entry which is preliminary data.</text>
</comment>
<dbReference type="STRING" id="1802660.A2735_00540"/>
<proteinExistence type="predicted"/>
<organism evidence="1 2">
    <name type="scientific">Candidatus Yanofskybacteria bacterium RIFCSPHIGHO2_01_FULL_41_21</name>
    <dbReference type="NCBI Taxonomy" id="1802660"/>
    <lineage>
        <taxon>Bacteria</taxon>
        <taxon>Candidatus Yanofskyibacteriota</taxon>
    </lineage>
</organism>
<reference evidence="1 2" key="1">
    <citation type="journal article" date="2016" name="Nat. Commun.">
        <title>Thousands of microbial genomes shed light on interconnected biogeochemical processes in an aquifer system.</title>
        <authorList>
            <person name="Anantharaman K."/>
            <person name="Brown C.T."/>
            <person name="Hug L.A."/>
            <person name="Sharon I."/>
            <person name="Castelle C.J."/>
            <person name="Probst A.J."/>
            <person name="Thomas B.C."/>
            <person name="Singh A."/>
            <person name="Wilkins M.J."/>
            <person name="Karaoz U."/>
            <person name="Brodie E.L."/>
            <person name="Williams K.H."/>
            <person name="Hubbard S.S."/>
            <person name="Banfield J.F."/>
        </authorList>
    </citation>
    <scope>NUCLEOTIDE SEQUENCE [LARGE SCALE GENOMIC DNA]</scope>
</reference>
<protein>
    <submittedName>
        <fullName evidence="1">Uncharacterized protein</fullName>
    </submittedName>
</protein>